<reference evidence="13" key="1">
    <citation type="submission" date="2018-05" db="EMBL/GenBank/DDBJ databases">
        <title>Draft genome sequence of Stemphylium lycopersici strain CIDEFI 213.</title>
        <authorList>
            <person name="Medina R."/>
            <person name="Franco M.E.E."/>
            <person name="Lucentini C.G."/>
            <person name="Saparrat M.C.N."/>
            <person name="Balatti P.A."/>
        </authorList>
    </citation>
    <scope>NUCLEOTIDE SEQUENCE [LARGE SCALE GENOMIC DNA]</scope>
    <source>
        <strain evidence="13">CIDEFI 213</strain>
    </source>
</reference>
<keyword evidence="4" id="KW-0067">ATP-binding</keyword>
<dbReference type="PANTHER" id="PTHR48013:SF9">
    <property type="entry name" value="DUAL SPECIFICITY MITOGEN-ACTIVATED PROTEIN KINASE KINASE 5"/>
    <property type="match status" value="1"/>
</dbReference>
<dbReference type="SUPFAM" id="SSF56112">
    <property type="entry name" value="Protein kinase-like (PK-like)"/>
    <property type="match status" value="1"/>
</dbReference>
<gene>
    <name evidence="12" type="ORF">DDE83_002643</name>
</gene>
<evidence type="ECO:0000256" key="7">
    <source>
        <dbReference type="ARBA" id="ARBA00049014"/>
    </source>
</evidence>
<feature type="compositionally biased region" description="Low complexity" evidence="10">
    <location>
        <begin position="105"/>
        <end position="137"/>
    </location>
</feature>
<evidence type="ECO:0000256" key="10">
    <source>
        <dbReference type="SAM" id="MobiDB-lite"/>
    </source>
</evidence>
<dbReference type="Gene3D" id="1.10.510.10">
    <property type="entry name" value="Transferase(Phosphotransferase) domain 1"/>
    <property type="match status" value="1"/>
</dbReference>
<evidence type="ECO:0000256" key="3">
    <source>
        <dbReference type="ARBA" id="ARBA00022777"/>
    </source>
</evidence>
<evidence type="ECO:0000256" key="8">
    <source>
        <dbReference type="ARBA" id="ARBA00049299"/>
    </source>
</evidence>
<accession>A0A364N9S2</accession>
<evidence type="ECO:0000256" key="2">
    <source>
        <dbReference type="ARBA" id="ARBA00022741"/>
    </source>
</evidence>
<dbReference type="InterPro" id="IPR011009">
    <property type="entry name" value="Kinase-like_dom_sf"/>
</dbReference>
<evidence type="ECO:0000256" key="1">
    <source>
        <dbReference type="ARBA" id="ARBA00022679"/>
    </source>
</evidence>
<comment type="catalytic activity">
    <reaction evidence="7">
        <text>L-seryl-[protein] + ATP = O-phospho-L-seryl-[protein] + ADP + H(+)</text>
        <dbReference type="Rhea" id="RHEA:17989"/>
        <dbReference type="Rhea" id="RHEA-COMP:9863"/>
        <dbReference type="Rhea" id="RHEA-COMP:11604"/>
        <dbReference type="ChEBI" id="CHEBI:15378"/>
        <dbReference type="ChEBI" id="CHEBI:29999"/>
        <dbReference type="ChEBI" id="CHEBI:30616"/>
        <dbReference type="ChEBI" id="CHEBI:83421"/>
        <dbReference type="ChEBI" id="CHEBI:456216"/>
        <dbReference type="EC" id="2.7.12.2"/>
    </reaction>
</comment>
<comment type="caution">
    <text evidence="12">The sequence shown here is derived from an EMBL/GenBank/DDBJ whole genome shotgun (WGS) entry which is preliminary data.</text>
</comment>
<dbReference type="STRING" id="183478.A0A364N9S2"/>
<dbReference type="AlphaFoldDB" id="A0A364N9S2"/>
<feature type="region of interest" description="Disordered" evidence="10">
    <location>
        <begin position="1"/>
        <end position="150"/>
    </location>
</feature>
<evidence type="ECO:0000256" key="9">
    <source>
        <dbReference type="ARBA" id="ARBA00051693"/>
    </source>
</evidence>
<evidence type="ECO:0000313" key="13">
    <source>
        <dbReference type="Proteomes" id="UP000249619"/>
    </source>
</evidence>
<comment type="catalytic activity">
    <reaction evidence="9">
        <text>L-tyrosyl-[protein] + ATP = O-phospho-L-tyrosyl-[protein] + ADP + H(+)</text>
        <dbReference type="Rhea" id="RHEA:10596"/>
        <dbReference type="Rhea" id="RHEA-COMP:10136"/>
        <dbReference type="Rhea" id="RHEA-COMP:20101"/>
        <dbReference type="ChEBI" id="CHEBI:15378"/>
        <dbReference type="ChEBI" id="CHEBI:30616"/>
        <dbReference type="ChEBI" id="CHEBI:46858"/>
        <dbReference type="ChEBI" id="CHEBI:61978"/>
        <dbReference type="ChEBI" id="CHEBI:456216"/>
        <dbReference type="EC" id="2.7.12.2"/>
    </reaction>
</comment>
<dbReference type="InterPro" id="IPR000719">
    <property type="entry name" value="Prot_kinase_dom"/>
</dbReference>
<name>A0A364N9S2_STELY</name>
<feature type="compositionally biased region" description="Polar residues" evidence="10">
    <location>
        <begin position="138"/>
        <end position="149"/>
    </location>
</feature>
<proteinExistence type="inferred from homology"/>
<feature type="compositionally biased region" description="Basic and acidic residues" evidence="10">
    <location>
        <begin position="27"/>
        <end position="47"/>
    </location>
</feature>
<comment type="similarity">
    <text evidence="5">Belongs to the protein kinase superfamily. STE Ser/Thr protein kinase family. MAP kinase kinase subfamily.</text>
</comment>
<feature type="domain" description="Protein kinase" evidence="11">
    <location>
        <begin position="166"/>
        <end position="501"/>
    </location>
</feature>
<evidence type="ECO:0000259" key="11">
    <source>
        <dbReference type="PROSITE" id="PS50011"/>
    </source>
</evidence>
<dbReference type="PROSITE" id="PS00108">
    <property type="entry name" value="PROTEIN_KINASE_ST"/>
    <property type="match status" value="1"/>
</dbReference>
<dbReference type="OrthoDB" id="1668230at2759"/>
<evidence type="ECO:0000256" key="4">
    <source>
        <dbReference type="ARBA" id="ARBA00022840"/>
    </source>
</evidence>
<protein>
    <recommendedName>
        <fullName evidence="6">mitogen-activated protein kinase kinase</fullName>
        <ecNumber evidence="6">2.7.12.2</ecNumber>
    </recommendedName>
</protein>
<dbReference type="EC" id="2.7.12.2" evidence="6"/>
<sequence>MAVLVQFTFPSSREEPSRSQPSPSTTTDKRQQPQLHVDTDSTSRKEYNLSVPEKQIIPAAVRTLSTPPTSPTRRRSSTMGAQDVRMLQDSGALTPPGTPNRASHSKSNSTSSDFLSSLSNLRRGSSVSSISRPRLASLDSTPQPGSTELITFPHHLTDYQILVDDRGRNRAIGEGAWSNVYLASPCPPTSITSQSPPQTACGPEMTPPLTPVRTLDAGLIKLPVTPNLYAVKAPAMTSAKKVLNAEARILSYLSRFHSAETHIVSFYGLDTRTDSLLLRAMDSTLEGWMEKHLNALSEASRAEKLVAIFPGLALSLIDSLMWMQEKSCTHADIKPSNILVSTLSEAGEDDVPVPVYSDFSSSLLTLPSTTIESSASPLGAGTWDYLDPTLLSSSNTAPPSAASDLWSLAITLLGLVLGASPYDAFRHNKFQQREMIKSGCPLQCMAYGDQGIRNMQRVKALERGLGFDIMGWFGKVLIKGQGGRVGVEVWKGELERAVGRV</sequence>
<keyword evidence="2" id="KW-0547">Nucleotide-binding</keyword>
<evidence type="ECO:0000256" key="6">
    <source>
        <dbReference type="ARBA" id="ARBA00038999"/>
    </source>
</evidence>
<dbReference type="InterPro" id="IPR008271">
    <property type="entry name" value="Ser/Thr_kinase_AS"/>
</dbReference>
<dbReference type="EMBL" id="QGDH01000028">
    <property type="protein sequence ID" value="RAR13913.1"/>
    <property type="molecule type" value="Genomic_DNA"/>
</dbReference>
<keyword evidence="13" id="KW-1185">Reference proteome</keyword>
<dbReference type="Proteomes" id="UP000249619">
    <property type="component" value="Unassembled WGS sequence"/>
</dbReference>
<evidence type="ECO:0000313" key="12">
    <source>
        <dbReference type="EMBL" id="RAR13913.1"/>
    </source>
</evidence>
<comment type="catalytic activity">
    <reaction evidence="8">
        <text>L-threonyl-[protein] + ATP = O-phospho-L-threonyl-[protein] + ADP + H(+)</text>
        <dbReference type="Rhea" id="RHEA:46608"/>
        <dbReference type="Rhea" id="RHEA-COMP:11060"/>
        <dbReference type="Rhea" id="RHEA-COMP:11605"/>
        <dbReference type="ChEBI" id="CHEBI:15378"/>
        <dbReference type="ChEBI" id="CHEBI:30013"/>
        <dbReference type="ChEBI" id="CHEBI:30616"/>
        <dbReference type="ChEBI" id="CHEBI:61977"/>
        <dbReference type="ChEBI" id="CHEBI:456216"/>
        <dbReference type="EC" id="2.7.12.2"/>
    </reaction>
</comment>
<evidence type="ECO:0000256" key="5">
    <source>
        <dbReference type="ARBA" id="ARBA00038035"/>
    </source>
</evidence>
<dbReference type="PROSITE" id="PS50011">
    <property type="entry name" value="PROTEIN_KINASE_DOM"/>
    <property type="match status" value="1"/>
</dbReference>
<organism evidence="12 13">
    <name type="scientific">Stemphylium lycopersici</name>
    <name type="common">Tomato gray leaf spot disease fungus</name>
    <name type="synonym">Thyrospora lycopersici</name>
    <dbReference type="NCBI Taxonomy" id="183478"/>
    <lineage>
        <taxon>Eukaryota</taxon>
        <taxon>Fungi</taxon>
        <taxon>Dikarya</taxon>
        <taxon>Ascomycota</taxon>
        <taxon>Pezizomycotina</taxon>
        <taxon>Dothideomycetes</taxon>
        <taxon>Pleosporomycetidae</taxon>
        <taxon>Pleosporales</taxon>
        <taxon>Pleosporineae</taxon>
        <taxon>Pleosporaceae</taxon>
        <taxon>Stemphylium</taxon>
    </lineage>
</organism>
<keyword evidence="3 12" id="KW-0418">Kinase</keyword>
<dbReference type="GO" id="GO:0004708">
    <property type="term" value="F:MAP kinase kinase activity"/>
    <property type="evidence" value="ECO:0007669"/>
    <property type="project" value="UniProtKB-EC"/>
</dbReference>
<dbReference type="SMART" id="SM00220">
    <property type="entry name" value="S_TKc"/>
    <property type="match status" value="1"/>
</dbReference>
<keyword evidence="1" id="KW-0808">Transferase</keyword>
<dbReference type="GO" id="GO:0005524">
    <property type="term" value="F:ATP binding"/>
    <property type="evidence" value="ECO:0007669"/>
    <property type="project" value="UniProtKB-KW"/>
</dbReference>
<dbReference type="PANTHER" id="PTHR48013">
    <property type="entry name" value="DUAL SPECIFICITY MITOGEN-ACTIVATED PROTEIN KINASE KINASE 5-RELATED"/>
    <property type="match status" value="1"/>
</dbReference>
<dbReference type="Pfam" id="PF00069">
    <property type="entry name" value="Pkinase"/>
    <property type="match status" value="1"/>
</dbReference>